<sequence>MSGRFTIALVGNPNCGKTTLFNALTGSRQRVGNWPGVTVEKKTGEYRHEGGQVEVVDLPGTYSLDVVDQEVSLDEKVARDFVHAGGADLVVNIVDAANLERNLYLTSQLAEMRVPLLVVLNMVDVAEARGMRIDADALAARLGCPVVPLVATDARGIPALRAAIGQAAGARRPAGIDVRYERSLEDAIAALMPRIEAAATGCAPRWLAVRLLEGDDLARREGGIALAAEAEALSAQLGGDLDIAVADARYSLANAIAGETVSIEGQASAHITDRIDRVVLNRMLGIPIFLAMMYLLFMFTINIGGAFIDFFDLLAGALFVDGVNDLLVGIGSPEWLNVLLAGGIGGGIQTVATFIPVIGFLYLFLSILEDSGYMARAAFVMDRFMRWVGLPGKSFVPLIVGFGCNVPAIMATRTLEHRRDRLMTIAMAPFMSCGARLPVYVLFAAAFFPEGAQNVVFGLYLIGIAAAVATGLVLKNTLLKGEATPFIMELPPYHLPSFRSVLFHTWDRLRSFIVRAGRVIVPMVLVLNFLNAVGTDGSYGNEDSDKSLLAEIGRSIAPAFSPLGLDEDNWPAAVGIFTGVLAKEAVVGTLDAAYTALAASDAGEPGEEAAFDLGTAVAEAFATIPANLVDALGTWADPLGLGVGELSDQAAVAEEQEVSTGTFGAMAARFDGAAGAFAYLLFILLYFPCTAATAAVYQESGARWTVFVASWTTGLGYGLATLYYQAATFARDPAHALVWIAVVLAAFATVLLWLRRLGRHEDAAGLGLVQSAQNA</sequence>
<dbReference type="SUPFAM" id="SSF52540">
    <property type="entry name" value="P-loop containing nucleoside triphosphate hydrolases"/>
    <property type="match status" value="1"/>
</dbReference>
<evidence type="ECO:0000256" key="6">
    <source>
        <dbReference type="ARBA" id="ARBA00022741"/>
    </source>
</evidence>
<reference evidence="16" key="1">
    <citation type="submission" date="2023-07" db="EMBL/GenBank/DDBJ databases">
        <title>Thauera sp. CAU 1555 isolated from sand of Yaerae Beach.</title>
        <authorList>
            <person name="Kim W."/>
        </authorList>
    </citation>
    <scope>NUCLEOTIDE SEQUENCE [LARGE SCALE GENOMIC DNA]</scope>
    <source>
        <strain evidence="16">CAU 1555</strain>
    </source>
</reference>
<evidence type="ECO:0000313" key="15">
    <source>
        <dbReference type="EMBL" id="MBD8501279.1"/>
    </source>
</evidence>
<dbReference type="InterPro" id="IPR006073">
    <property type="entry name" value="GTP-bd"/>
</dbReference>
<keyword evidence="11 13" id="KW-0472">Membrane</keyword>
<dbReference type="InterPro" id="IPR050860">
    <property type="entry name" value="FeoB_GTPase"/>
</dbReference>
<evidence type="ECO:0000256" key="8">
    <source>
        <dbReference type="ARBA" id="ARBA00023004"/>
    </source>
</evidence>
<dbReference type="InterPro" id="IPR003373">
    <property type="entry name" value="Fe2_transport_prot-B"/>
</dbReference>
<dbReference type="NCBIfam" id="NF007105">
    <property type="entry name" value="PRK09554.1"/>
    <property type="match status" value="1"/>
</dbReference>
<feature type="transmembrane region" description="Helical" evidence="13">
    <location>
        <begin position="384"/>
        <end position="410"/>
    </location>
</feature>
<dbReference type="PRINTS" id="PR00326">
    <property type="entry name" value="GTP1OBG"/>
</dbReference>
<comment type="function">
    <text evidence="13">Probable transporter of a GTP-driven Fe(2+) uptake system.</text>
</comment>
<evidence type="ECO:0000256" key="1">
    <source>
        <dbReference type="ARBA" id="ARBA00004651"/>
    </source>
</evidence>
<evidence type="ECO:0000256" key="10">
    <source>
        <dbReference type="ARBA" id="ARBA00023134"/>
    </source>
</evidence>
<feature type="transmembrane region" description="Helical" evidence="13">
    <location>
        <begin position="704"/>
        <end position="724"/>
    </location>
</feature>
<evidence type="ECO:0000313" key="16">
    <source>
        <dbReference type="Proteomes" id="UP000603602"/>
    </source>
</evidence>
<keyword evidence="4 13" id="KW-0410">Iron transport</keyword>
<dbReference type="PANTHER" id="PTHR43185:SF1">
    <property type="entry name" value="FE(2+) TRANSPORTER FEOB"/>
    <property type="match status" value="1"/>
</dbReference>
<protein>
    <recommendedName>
        <fullName evidence="12 13">Ferrous iron transport protein B</fullName>
    </recommendedName>
</protein>
<keyword evidence="7 13" id="KW-1133">Transmembrane helix</keyword>
<evidence type="ECO:0000256" key="4">
    <source>
        <dbReference type="ARBA" id="ARBA00022496"/>
    </source>
</evidence>
<keyword evidence="2 13" id="KW-0813">Transport</keyword>
<dbReference type="Pfam" id="PF02421">
    <property type="entry name" value="FeoB_N"/>
    <property type="match status" value="1"/>
</dbReference>
<keyword evidence="5 13" id="KW-0812">Transmembrane</keyword>
<dbReference type="InterPro" id="IPR005225">
    <property type="entry name" value="Small_GTP-bd"/>
</dbReference>
<dbReference type="InterPro" id="IPR011642">
    <property type="entry name" value="Gate_dom"/>
</dbReference>
<dbReference type="InterPro" id="IPR030389">
    <property type="entry name" value="G_FEOB_dom"/>
</dbReference>
<dbReference type="PROSITE" id="PS51711">
    <property type="entry name" value="G_FEOB"/>
    <property type="match status" value="1"/>
</dbReference>
<dbReference type="InterPro" id="IPR027417">
    <property type="entry name" value="P-loop_NTPase"/>
</dbReference>
<dbReference type="Pfam" id="PF07670">
    <property type="entry name" value="Gate"/>
    <property type="match status" value="2"/>
</dbReference>
<keyword evidence="6" id="KW-0547">Nucleotide-binding</keyword>
<evidence type="ECO:0000259" key="14">
    <source>
        <dbReference type="PROSITE" id="PS51711"/>
    </source>
</evidence>
<comment type="caution">
    <text evidence="15">The sequence shown here is derived from an EMBL/GenBank/DDBJ whole genome shotgun (WGS) entry which is preliminary data.</text>
</comment>
<keyword evidence="3" id="KW-1003">Cell membrane</keyword>
<keyword evidence="8 13" id="KW-0408">Iron</keyword>
<dbReference type="PANTHER" id="PTHR43185">
    <property type="entry name" value="FERROUS IRON TRANSPORT PROTEIN B"/>
    <property type="match status" value="1"/>
</dbReference>
<evidence type="ECO:0000256" key="13">
    <source>
        <dbReference type="RuleBase" id="RU362098"/>
    </source>
</evidence>
<name>A0ABR9B4I9_9RHOO</name>
<feature type="transmembrane region" description="Helical" evidence="13">
    <location>
        <begin position="454"/>
        <end position="474"/>
    </location>
</feature>
<feature type="transmembrane region" description="Helical" evidence="13">
    <location>
        <begin position="338"/>
        <end position="364"/>
    </location>
</feature>
<dbReference type="RefSeq" id="WP_187716147.1">
    <property type="nucleotide sequence ID" value="NZ_JACTAH010000001.1"/>
</dbReference>
<feature type="transmembrane region" description="Helical" evidence="13">
    <location>
        <begin position="736"/>
        <end position="754"/>
    </location>
</feature>
<evidence type="ECO:0000256" key="5">
    <source>
        <dbReference type="ARBA" id="ARBA00022692"/>
    </source>
</evidence>
<evidence type="ECO:0000256" key="9">
    <source>
        <dbReference type="ARBA" id="ARBA00023065"/>
    </source>
</evidence>
<feature type="domain" description="FeoB-type G" evidence="14">
    <location>
        <begin position="4"/>
        <end position="170"/>
    </location>
</feature>
<dbReference type="InterPro" id="IPR041069">
    <property type="entry name" value="FeoB_Cyto"/>
</dbReference>
<evidence type="ECO:0000256" key="7">
    <source>
        <dbReference type="ARBA" id="ARBA00022989"/>
    </source>
</evidence>
<feature type="transmembrane region" description="Helical" evidence="13">
    <location>
        <begin position="676"/>
        <end position="697"/>
    </location>
</feature>
<keyword evidence="9" id="KW-0406">Ion transport</keyword>
<dbReference type="Pfam" id="PF17910">
    <property type="entry name" value="FeoB_Cyto"/>
    <property type="match status" value="1"/>
</dbReference>
<dbReference type="NCBIfam" id="TIGR00231">
    <property type="entry name" value="small_GTP"/>
    <property type="match status" value="1"/>
</dbReference>
<accession>A0ABR9B4I9</accession>
<evidence type="ECO:0000256" key="3">
    <source>
        <dbReference type="ARBA" id="ARBA00022475"/>
    </source>
</evidence>
<gene>
    <name evidence="15" type="primary">feoB</name>
    <name evidence="15" type="ORF">IFO67_00080</name>
</gene>
<dbReference type="InterPro" id="IPR011640">
    <property type="entry name" value="Fe2_transport_prot_B_C"/>
</dbReference>
<comment type="subcellular location">
    <subcellularLocation>
        <location evidence="13">Cell inner membrane</location>
        <topology evidence="13">Multi-pass membrane protein</topology>
    </subcellularLocation>
    <subcellularLocation>
        <location evidence="1">Cell membrane</location>
        <topology evidence="1">Multi-pass membrane protein</topology>
    </subcellularLocation>
</comment>
<dbReference type="Gene3D" id="3.40.50.300">
    <property type="entry name" value="P-loop containing nucleotide triphosphate hydrolases"/>
    <property type="match status" value="1"/>
</dbReference>
<organism evidence="15 16">
    <name type="scientific">Thauera sedimentorum</name>
    <dbReference type="NCBI Taxonomy" id="2767595"/>
    <lineage>
        <taxon>Bacteria</taxon>
        <taxon>Pseudomonadati</taxon>
        <taxon>Pseudomonadota</taxon>
        <taxon>Betaproteobacteria</taxon>
        <taxon>Rhodocyclales</taxon>
        <taxon>Zoogloeaceae</taxon>
        <taxon>Thauera</taxon>
    </lineage>
</organism>
<evidence type="ECO:0000256" key="12">
    <source>
        <dbReference type="NCBIfam" id="TIGR00437"/>
    </source>
</evidence>
<feature type="transmembrane region" description="Helical" evidence="13">
    <location>
        <begin position="284"/>
        <end position="307"/>
    </location>
</feature>
<evidence type="ECO:0000256" key="2">
    <source>
        <dbReference type="ARBA" id="ARBA00022448"/>
    </source>
</evidence>
<evidence type="ECO:0000256" key="11">
    <source>
        <dbReference type="ARBA" id="ARBA00023136"/>
    </source>
</evidence>
<dbReference type="CDD" id="cd01879">
    <property type="entry name" value="FeoB"/>
    <property type="match status" value="1"/>
</dbReference>
<keyword evidence="10 13" id="KW-0342">GTP-binding</keyword>
<dbReference type="Pfam" id="PF07664">
    <property type="entry name" value="FeoB_C"/>
    <property type="match status" value="1"/>
</dbReference>
<dbReference type="Gene3D" id="1.10.287.1770">
    <property type="match status" value="1"/>
</dbReference>
<keyword evidence="16" id="KW-1185">Reference proteome</keyword>
<proteinExistence type="inferred from homology"/>
<feature type="transmembrane region" description="Helical" evidence="13">
    <location>
        <begin position="422"/>
        <end position="448"/>
    </location>
</feature>
<comment type="similarity">
    <text evidence="13">Belongs to the TRAFAC class TrmE-Era-EngA-EngB-Septin-like GTPase superfamily. FeoB GTPase (TC 9.A.8) family.</text>
</comment>
<dbReference type="EMBL" id="JACYTO010000001">
    <property type="protein sequence ID" value="MBD8501279.1"/>
    <property type="molecule type" value="Genomic_DNA"/>
</dbReference>
<dbReference type="Proteomes" id="UP000603602">
    <property type="component" value="Unassembled WGS sequence"/>
</dbReference>
<dbReference type="NCBIfam" id="TIGR00437">
    <property type="entry name" value="feoB"/>
    <property type="match status" value="1"/>
</dbReference>